<comment type="cofactor">
    <cofactor evidence="1">
        <name>Fe(2+)</name>
        <dbReference type="ChEBI" id="CHEBI:29033"/>
    </cofactor>
</comment>
<reference evidence="2 3" key="1">
    <citation type="submission" date="2022-05" db="EMBL/GenBank/DDBJ databases">
        <authorList>
            <consortium name="Genoscope - CEA"/>
            <person name="William W."/>
        </authorList>
    </citation>
    <scope>NUCLEOTIDE SEQUENCE [LARGE SCALE GENOMIC DNA]</scope>
</reference>
<dbReference type="InterPro" id="IPR037151">
    <property type="entry name" value="AlkB-like_sf"/>
</dbReference>
<proteinExistence type="predicted"/>
<dbReference type="PANTHER" id="PTHR12463:SF0">
    <property type="entry name" value="ALPHA-KETOGLUTARATE-DEPENDENT DIOXYGENASE ALKB HOMOLOG 4"/>
    <property type="match status" value="1"/>
</dbReference>
<dbReference type="PANTHER" id="PTHR12463">
    <property type="entry name" value="OXYGENASE-RELATED"/>
    <property type="match status" value="1"/>
</dbReference>
<protein>
    <recommendedName>
        <fullName evidence="4">Alpha-ketoglutarate-dependent dioxygenase alkB homolog 4</fullName>
    </recommendedName>
</protein>
<sequence length="290" mass="33221">MAAAVQTECGCTGIRKCLLCEDKDKFKCVSIKALEEERSKKMQQYTFCIRCGRTLQVDQKCTHRERKCEGPGTQEGVLEGVSVILGFVTDIEEQTIVAEIDRTIWKPSQSGRRKQDFGPQVNFKKKKLKLDNFTGLPEFSKALVERMWIQVPALSDFQPVELCNLDYIPERGSSIDPHFDDFWVWGERLVTLNLLSDTILTFSNDEHYMEVAVPMPRRSLIIVEGAARYKWKHAIKRQHIASRRIAITLRELSQEFCEGGKSFSLGTELIQRALTFQGKSVQVNIKDHEC</sequence>
<dbReference type="Gene3D" id="2.60.120.590">
    <property type="entry name" value="Alpha-ketoglutarate-dependent dioxygenase AlkB-like"/>
    <property type="match status" value="1"/>
</dbReference>
<organism evidence="2 3">
    <name type="scientific">Porites evermanni</name>
    <dbReference type="NCBI Taxonomy" id="104178"/>
    <lineage>
        <taxon>Eukaryota</taxon>
        <taxon>Metazoa</taxon>
        <taxon>Cnidaria</taxon>
        <taxon>Anthozoa</taxon>
        <taxon>Hexacorallia</taxon>
        <taxon>Scleractinia</taxon>
        <taxon>Fungiina</taxon>
        <taxon>Poritidae</taxon>
        <taxon>Porites</taxon>
    </lineage>
</organism>
<dbReference type="Proteomes" id="UP001159427">
    <property type="component" value="Unassembled WGS sequence"/>
</dbReference>
<evidence type="ECO:0000256" key="1">
    <source>
        <dbReference type="ARBA" id="ARBA00001954"/>
    </source>
</evidence>
<evidence type="ECO:0000313" key="2">
    <source>
        <dbReference type="EMBL" id="CAH3191837.1"/>
    </source>
</evidence>
<accession>A0ABN8SJL3</accession>
<keyword evidence="3" id="KW-1185">Reference proteome</keyword>
<dbReference type="InterPro" id="IPR032857">
    <property type="entry name" value="ALKBH4"/>
</dbReference>
<dbReference type="EMBL" id="CALNXI010003017">
    <property type="protein sequence ID" value="CAH3191837.1"/>
    <property type="molecule type" value="Genomic_DNA"/>
</dbReference>
<dbReference type="SUPFAM" id="SSF51197">
    <property type="entry name" value="Clavaminate synthase-like"/>
    <property type="match status" value="1"/>
</dbReference>
<evidence type="ECO:0000313" key="3">
    <source>
        <dbReference type="Proteomes" id="UP001159427"/>
    </source>
</evidence>
<evidence type="ECO:0008006" key="4">
    <source>
        <dbReference type="Google" id="ProtNLM"/>
    </source>
</evidence>
<comment type="caution">
    <text evidence="2">The sequence shown here is derived from an EMBL/GenBank/DDBJ whole genome shotgun (WGS) entry which is preliminary data.</text>
</comment>
<name>A0ABN8SJL3_9CNID</name>
<gene>
    <name evidence="2" type="ORF">PEVE_00022749</name>
</gene>